<feature type="transmembrane region" description="Helical" evidence="1">
    <location>
        <begin position="58"/>
        <end position="79"/>
    </location>
</feature>
<evidence type="ECO:0000256" key="1">
    <source>
        <dbReference type="SAM" id="Phobius"/>
    </source>
</evidence>
<keyword evidence="1" id="KW-1133">Transmembrane helix</keyword>
<dbReference type="EMBL" id="NVWI01000001">
    <property type="protein sequence ID" value="PCJ43333.1"/>
    <property type="molecule type" value="Genomic_DNA"/>
</dbReference>
<organism evidence="2 3">
    <name type="scientific">SAR86 cluster bacterium</name>
    <dbReference type="NCBI Taxonomy" id="2030880"/>
    <lineage>
        <taxon>Bacteria</taxon>
        <taxon>Pseudomonadati</taxon>
        <taxon>Pseudomonadota</taxon>
        <taxon>Gammaproteobacteria</taxon>
        <taxon>SAR86 cluster</taxon>
    </lineage>
</organism>
<accession>A0A2A5CHV5</accession>
<dbReference type="Proteomes" id="UP000228987">
    <property type="component" value="Unassembled WGS sequence"/>
</dbReference>
<sequence length="296" mass="32877">MTLTSLFALSLSGVSLDSLNKPGENTATLLLACIFILIGSCIDVGKYLFWMFRKQSQYFISLSIILMVFSWVASCAFLMTSESKLVSLAQLKTSEYVALEQRISNLTLDIASQEKLLSNRLESTYHSQWEAGQDTAATLAGLRETLATLLESSSTVGQQTAVNVVASTRFFQQVGESLYLDTNTIRLIGYGVLSLLLELSTLGMISLSQVLKNEKRKSLIQPTSDDFNSVMLNREAHLSVVNLMTDIMTGEMPPVLRKIQAAKYGIEIDITRNLLKKLHNAGMLERDKRNSYKLPL</sequence>
<keyword evidence="1" id="KW-0472">Membrane</keyword>
<comment type="caution">
    <text evidence="2">The sequence shown here is derived from an EMBL/GenBank/DDBJ whole genome shotgun (WGS) entry which is preliminary data.</text>
</comment>
<evidence type="ECO:0000313" key="3">
    <source>
        <dbReference type="Proteomes" id="UP000228987"/>
    </source>
</evidence>
<name>A0A2A5CHV5_9GAMM</name>
<reference evidence="3" key="1">
    <citation type="submission" date="2017-08" db="EMBL/GenBank/DDBJ databases">
        <title>A dynamic microbial community with high functional redundancy inhabits the cold, oxic subseafloor aquifer.</title>
        <authorList>
            <person name="Tully B.J."/>
            <person name="Wheat C.G."/>
            <person name="Glazer B.T."/>
            <person name="Huber J.A."/>
        </authorList>
    </citation>
    <scope>NUCLEOTIDE SEQUENCE [LARGE SCALE GENOMIC DNA]</scope>
</reference>
<feature type="transmembrane region" description="Helical" evidence="1">
    <location>
        <begin position="26"/>
        <end position="49"/>
    </location>
</feature>
<evidence type="ECO:0000313" key="2">
    <source>
        <dbReference type="EMBL" id="PCJ43333.1"/>
    </source>
</evidence>
<keyword evidence="1" id="KW-0812">Transmembrane</keyword>
<dbReference type="AlphaFoldDB" id="A0A2A5CHV5"/>
<proteinExistence type="predicted"/>
<gene>
    <name evidence="2" type="ORF">COA71_00190</name>
</gene>
<protein>
    <submittedName>
        <fullName evidence="2">Uncharacterized protein</fullName>
    </submittedName>
</protein>